<accession>A0AAN7CJM0</accession>
<comment type="caution">
    <text evidence="1">The sequence shown here is derived from an EMBL/GenBank/DDBJ whole genome shotgun (WGS) entry which is preliminary data.</text>
</comment>
<keyword evidence="2" id="KW-1185">Reference proteome</keyword>
<sequence length="497" mass="57316">MLQGLDRSPTRPFDLLRLPPHLRRRIYLYLGVARFDKYPNTYFLDGHKESRWCVSSRDPPSASNFTGLLLSCRVLYAEVAALLYSANRFVMHYPHHRSLKPLRALTPTSLAALTSLKIVLNESSCHNPTDSSTYPPGACCDNLAKFCTQYHGTKHNRPLLESPLDTDFTSAKLAAQAMLAEWQDTAAYLSSHVNAGRLDLWLEVTWSREHRGYQLCRPPCIKYQGGCAPHIHHGCLLSRCRHYAQDGLLYNRSHGCFCRRRHGAASSTCICWAPPSSLFLVCRALCRDAQFVFFSENHFTIRDFHAELPFENLRHHDTSPIATDYPYRRLAVSKFLRDVLLLPIYVTPKCLDRDALEREWRATLDWVRDKINPPVLTIRCVMLCPCPSIDPTGLVDDILALNEDEETRVLKSHTRTLSPLESFTRDVGLASFDVQIAHYTYPGPDRQRYLLQQFKKIGQFPVENWWIKDDDDFRNSSDKIDPRDGTWQRWFVLSEYH</sequence>
<name>A0AAN7CJM0_9PEZI</name>
<gene>
    <name evidence="1" type="ORF">C7999DRAFT_44896</name>
</gene>
<dbReference type="AlphaFoldDB" id="A0AAN7CJM0"/>
<dbReference type="PANTHER" id="PTHR42085:SF2">
    <property type="entry name" value="F-BOX DOMAIN-CONTAINING PROTEIN"/>
    <property type="match status" value="1"/>
</dbReference>
<reference evidence="1" key="2">
    <citation type="submission" date="2023-05" db="EMBL/GenBank/DDBJ databases">
        <authorList>
            <consortium name="Lawrence Berkeley National Laboratory"/>
            <person name="Steindorff A."/>
            <person name="Hensen N."/>
            <person name="Bonometti L."/>
            <person name="Westerberg I."/>
            <person name="Brannstrom I.O."/>
            <person name="Guillou S."/>
            <person name="Cros-Aarteil S."/>
            <person name="Calhoun S."/>
            <person name="Haridas S."/>
            <person name="Kuo A."/>
            <person name="Mondo S."/>
            <person name="Pangilinan J."/>
            <person name="Riley R."/>
            <person name="Labutti K."/>
            <person name="Andreopoulos B."/>
            <person name="Lipzen A."/>
            <person name="Chen C."/>
            <person name="Yanf M."/>
            <person name="Daum C."/>
            <person name="Ng V."/>
            <person name="Clum A."/>
            <person name="Ohm R."/>
            <person name="Martin F."/>
            <person name="Silar P."/>
            <person name="Natvig D."/>
            <person name="Lalanne C."/>
            <person name="Gautier V."/>
            <person name="Ament-Velasquez S.L."/>
            <person name="Kruys A."/>
            <person name="Hutchinson M.I."/>
            <person name="Powell A.J."/>
            <person name="Barry K."/>
            <person name="Miller A.N."/>
            <person name="Grigoriev I.V."/>
            <person name="Debuchy R."/>
            <person name="Gladieux P."/>
            <person name="Thoren M.H."/>
            <person name="Johannesson H."/>
        </authorList>
    </citation>
    <scope>NUCLEOTIDE SEQUENCE</scope>
    <source>
        <strain evidence="1">CBS 359.72</strain>
    </source>
</reference>
<evidence type="ECO:0000313" key="1">
    <source>
        <dbReference type="EMBL" id="KAK4243254.1"/>
    </source>
</evidence>
<dbReference type="EMBL" id="MU857842">
    <property type="protein sequence ID" value="KAK4243254.1"/>
    <property type="molecule type" value="Genomic_DNA"/>
</dbReference>
<dbReference type="Proteomes" id="UP001303647">
    <property type="component" value="Unassembled WGS sequence"/>
</dbReference>
<reference evidence="1" key="1">
    <citation type="journal article" date="2023" name="Mol. Phylogenet. Evol.">
        <title>Genome-scale phylogeny and comparative genomics of the fungal order Sordariales.</title>
        <authorList>
            <person name="Hensen N."/>
            <person name="Bonometti L."/>
            <person name="Westerberg I."/>
            <person name="Brannstrom I.O."/>
            <person name="Guillou S."/>
            <person name="Cros-Aarteil S."/>
            <person name="Calhoun S."/>
            <person name="Haridas S."/>
            <person name="Kuo A."/>
            <person name="Mondo S."/>
            <person name="Pangilinan J."/>
            <person name="Riley R."/>
            <person name="LaButti K."/>
            <person name="Andreopoulos B."/>
            <person name="Lipzen A."/>
            <person name="Chen C."/>
            <person name="Yan M."/>
            <person name="Daum C."/>
            <person name="Ng V."/>
            <person name="Clum A."/>
            <person name="Steindorff A."/>
            <person name="Ohm R.A."/>
            <person name="Martin F."/>
            <person name="Silar P."/>
            <person name="Natvig D.O."/>
            <person name="Lalanne C."/>
            <person name="Gautier V."/>
            <person name="Ament-Velasquez S.L."/>
            <person name="Kruys A."/>
            <person name="Hutchinson M.I."/>
            <person name="Powell A.J."/>
            <person name="Barry K."/>
            <person name="Miller A.N."/>
            <person name="Grigoriev I.V."/>
            <person name="Debuchy R."/>
            <person name="Gladieux P."/>
            <person name="Hiltunen Thoren M."/>
            <person name="Johannesson H."/>
        </authorList>
    </citation>
    <scope>NUCLEOTIDE SEQUENCE</scope>
    <source>
        <strain evidence="1">CBS 359.72</strain>
    </source>
</reference>
<dbReference type="PANTHER" id="PTHR42085">
    <property type="entry name" value="F-BOX DOMAIN-CONTAINING PROTEIN"/>
    <property type="match status" value="1"/>
</dbReference>
<protein>
    <submittedName>
        <fullName evidence="1">Uncharacterized protein</fullName>
    </submittedName>
</protein>
<organism evidence="1 2">
    <name type="scientific">Corynascus novoguineensis</name>
    <dbReference type="NCBI Taxonomy" id="1126955"/>
    <lineage>
        <taxon>Eukaryota</taxon>
        <taxon>Fungi</taxon>
        <taxon>Dikarya</taxon>
        <taxon>Ascomycota</taxon>
        <taxon>Pezizomycotina</taxon>
        <taxon>Sordariomycetes</taxon>
        <taxon>Sordariomycetidae</taxon>
        <taxon>Sordariales</taxon>
        <taxon>Chaetomiaceae</taxon>
        <taxon>Corynascus</taxon>
    </lineage>
</organism>
<proteinExistence type="predicted"/>
<dbReference type="InterPro" id="IPR038883">
    <property type="entry name" value="AN11006-like"/>
</dbReference>
<evidence type="ECO:0000313" key="2">
    <source>
        <dbReference type="Proteomes" id="UP001303647"/>
    </source>
</evidence>